<keyword evidence="3" id="KW-0675">Receptor</keyword>
<feature type="transmembrane region" description="Helical" evidence="1">
    <location>
        <begin position="208"/>
        <end position="228"/>
    </location>
</feature>
<evidence type="ECO:0000313" key="4">
    <source>
        <dbReference type="Proteomes" id="UP000735302"/>
    </source>
</evidence>
<dbReference type="Gene3D" id="1.20.1070.10">
    <property type="entry name" value="Rhodopsin 7-helix transmembrane proteins"/>
    <property type="match status" value="1"/>
</dbReference>
<feature type="transmembrane region" description="Helical" evidence="1">
    <location>
        <begin position="151"/>
        <end position="175"/>
    </location>
</feature>
<dbReference type="EMBL" id="BLXT01001455">
    <property type="protein sequence ID" value="GFN85705.1"/>
    <property type="molecule type" value="Genomic_DNA"/>
</dbReference>
<feature type="transmembrane region" description="Helical" evidence="1">
    <location>
        <begin position="34"/>
        <end position="55"/>
    </location>
</feature>
<keyword evidence="4" id="KW-1185">Reference proteome</keyword>
<reference evidence="3 4" key="1">
    <citation type="journal article" date="2021" name="Elife">
        <title>Chloroplast acquisition without the gene transfer in kleptoplastic sea slugs, Plakobranchus ocellatus.</title>
        <authorList>
            <person name="Maeda T."/>
            <person name="Takahashi S."/>
            <person name="Yoshida T."/>
            <person name="Shimamura S."/>
            <person name="Takaki Y."/>
            <person name="Nagai Y."/>
            <person name="Toyoda A."/>
            <person name="Suzuki Y."/>
            <person name="Arimoto A."/>
            <person name="Ishii H."/>
            <person name="Satoh N."/>
            <person name="Nishiyama T."/>
            <person name="Hasebe M."/>
            <person name="Maruyama T."/>
            <person name="Minagawa J."/>
            <person name="Obokata J."/>
            <person name="Shigenobu S."/>
        </authorList>
    </citation>
    <scope>NUCLEOTIDE SEQUENCE [LARGE SCALE GENOMIC DNA]</scope>
</reference>
<protein>
    <submittedName>
        <fullName evidence="3">Chemosensory receptor c</fullName>
    </submittedName>
</protein>
<evidence type="ECO:0000259" key="2">
    <source>
        <dbReference type="Pfam" id="PF10328"/>
    </source>
</evidence>
<keyword evidence="1" id="KW-1133">Transmembrane helix</keyword>
<feature type="transmembrane region" description="Helical" evidence="1">
    <location>
        <begin position="105"/>
        <end position="130"/>
    </location>
</feature>
<dbReference type="Proteomes" id="UP000735302">
    <property type="component" value="Unassembled WGS sequence"/>
</dbReference>
<name>A0AAV3YTK7_9GAST</name>
<feature type="domain" description="7TM GPCR serpentine receptor class x (Srx)" evidence="2">
    <location>
        <begin position="39"/>
        <end position="237"/>
    </location>
</feature>
<dbReference type="Pfam" id="PF10328">
    <property type="entry name" value="7TM_GPCR_Srx"/>
    <property type="match status" value="1"/>
</dbReference>
<proteinExistence type="predicted"/>
<feature type="transmembrane region" description="Helical" evidence="1">
    <location>
        <begin position="67"/>
        <end position="93"/>
    </location>
</feature>
<dbReference type="AlphaFoldDB" id="A0AAV3YTK7"/>
<sequence>MVQVLEEAVNSSYTKMDITSQATLWMTSVVFRVYILPVVSAFGLGSNIINILVFSRMGLKDGATASFLMLSVLDGATGFSGIFYSIFAIMRYLGPNRLRRTGYTLYSLTLLVLNILTLISTLCTVCIAIVRCCSVTMPFHVKSVFTVRRQLLTIMILAALTIITASYASTCYRLIKMIDPQTNITQLVLTLTPDFITQIQVVDMYRLVVLYSSFIIVNICLVILIMALKRSSNFRNKATAPVETDKEPASNVPESCATTKSKLREKQVVNISYQSFVPSNTTKIVCKNLKSRYAFGSKCP</sequence>
<keyword evidence="1" id="KW-0812">Transmembrane</keyword>
<dbReference type="InterPro" id="IPR019430">
    <property type="entry name" value="7TM_GPCR_serpentine_rcpt_Srx"/>
</dbReference>
<accession>A0AAV3YTK7</accession>
<evidence type="ECO:0000313" key="3">
    <source>
        <dbReference type="EMBL" id="GFN85705.1"/>
    </source>
</evidence>
<dbReference type="SUPFAM" id="SSF81321">
    <property type="entry name" value="Family A G protein-coupled receptor-like"/>
    <property type="match status" value="1"/>
</dbReference>
<comment type="caution">
    <text evidence="3">The sequence shown here is derived from an EMBL/GenBank/DDBJ whole genome shotgun (WGS) entry which is preliminary data.</text>
</comment>
<organism evidence="3 4">
    <name type="scientific">Plakobranchus ocellatus</name>
    <dbReference type="NCBI Taxonomy" id="259542"/>
    <lineage>
        <taxon>Eukaryota</taxon>
        <taxon>Metazoa</taxon>
        <taxon>Spiralia</taxon>
        <taxon>Lophotrochozoa</taxon>
        <taxon>Mollusca</taxon>
        <taxon>Gastropoda</taxon>
        <taxon>Heterobranchia</taxon>
        <taxon>Euthyneura</taxon>
        <taxon>Panpulmonata</taxon>
        <taxon>Sacoglossa</taxon>
        <taxon>Placobranchoidea</taxon>
        <taxon>Plakobranchidae</taxon>
        <taxon>Plakobranchus</taxon>
    </lineage>
</organism>
<evidence type="ECO:0000256" key="1">
    <source>
        <dbReference type="SAM" id="Phobius"/>
    </source>
</evidence>
<keyword evidence="1" id="KW-0472">Membrane</keyword>
<gene>
    <name evidence="3" type="ORF">PoB_001221100</name>
</gene>